<keyword evidence="2" id="KW-1185">Reference proteome</keyword>
<dbReference type="RefSeq" id="WP_278184619.1">
    <property type="nucleotide sequence ID" value="NZ_FAOZ01000003.1"/>
</dbReference>
<dbReference type="EMBL" id="FAOZ01000003">
    <property type="protein sequence ID" value="CUU54842.1"/>
    <property type="molecule type" value="Genomic_DNA"/>
</dbReference>
<name>A0A0S4QJY4_9ACTN</name>
<evidence type="ECO:0000313" key="2">
    <source>
        <dbReference type="Proteomes" id="UP000198802"/>
    </source>
</evidence>
<organism evidence="1 2">
    <name type="scientific">Parafrankia irregularis</name>
    <dbReference type="NCBI Taxonomy" id="795642"/>
    <lineage>
        <taxon>Bacteria</taxon>
        <taxon>Bacillati</taxon>
        <taxon>Actinomycetota</taxon>
        <taxon>Actinomycetes</taxon>
        <taxon>Frankiales</taxon>
        <taxon>Frankiaceae</taxon>
        <taxon>Parafrankia</taxon>
    </lineage>
</organism>
<dbReference type="Proteomes" id="UP000198802">
    <property type="component" value="Unassembled WGS sequence"/>
</dbReference>
<proteinExistence type="predicted"/>
<reference evidence="2" key="1">
    <citation type="submission" date="2015-11" db="EMBL/GenBank/DDBJ databases">
        <authorList>
            <person name="Varghese N."/>
        </authorList>
    </citation>
    <scope>NUCLEOTIDE SEQUENCE [LARGE SCALE GENOMIC DNA]</scope>
    <source>
        <strain evidence="2">DSM 45899</strain>
    </source>
</reference>
<evidence type="ECO:0000313" key="1">
    <source>
        <dbReference type="EMBL" id="CUU54842.1"/>
    </source>
</evidence>
<gene>
    <name evidence="1" type="ORF">Ga0074812_103332</name>
</gene>
<sequence length="42" mass="4484">MWVDHLALWRPRTGLATICTVVDRALARFGGACIAVAGTQDA</sequence>
<accession>A0A0S4QJY4</accession>
<protein>
    <submittedName>
        <fullName evidence="1">Uncharacterized protein</fullName>
    </submittedName>
</protein>
<dbReference type="AlphaFoldDB" id="A0A0S4QJY4"/>